<protein>
    <submittedName>
        <fullName evidence="3">Uncharacterized protein LOC111127551 isoform X2</fullName>
    </submittedName>
</protein>
<dbReference type="SUPFAM" id="SSF49777">
    <property type="entry name" value="PEBP-like"/>
    <property type="match status" value="1"/>
</dbReference>
<gene>
    <name evidence="3" type="primary">LOC111127551</name>
</gene>
<evidence type="ECO:0000313" key="3">
    <source>
        <dbReference type="RefSeq" id="XP_022328480.1"/>
    </source>
</evidence>
<feature type="compositionally biased region" description="Basic and acidic residues" evidence="1">
    <location>
        <begin position="1"/>
        <end position="15"/>
    </location>
</feature>
<evidence type="ECO:0000256" key="1">
    <source>
        <dbReference type="SAM" id="MobiDB-lite"/>
    </source>
</evidence>
<feature type="region of interest" description="Disordered" evidence="1">
    <location>
        <begin position="1"/>
        <end position="36"/>
    </location>
</feature>
<dbReference type="InterPro" id="IPR036610">
    <property type="entry name" value="PEBP-like_sf"/>
</dbReference>
<evidence type="ECO:0000313" key="2">
    <source>
        <dbReference type="Proteomes" id="UP000694844"/>
    </source>
</evidence>
<sequence length="198" mass="21534">MTVEGRKSIRPEQGNKKSTSVEQKAATAKPKTETTKSAITNQDKTIMTTSVFFVCMFLLFWEGMKACQLPHDNCPPGATLTLSKPEGGDVCKCGDTIDKSAAREAPTVSYGNAQPGSDLLTGSAMGGNVVMEYNPPTPPKANPGTTNPHRYLFYLLEQTEEPDTSLVNTESRGKFRLDDFVTNNGCKIVASFQYTTSY</sequence>
<dbReference type="RefSeq" id="XP_022328480.1">
    <property type="nucleotide sequence ID" value="XM_022472772.1"/>
</dbReference>
<dbReference type="Proteomes" id="UP000694844">
    <property type="component" value="Chromosome 3"/>
</dbReference>
<name>A0A8B8DL52_CRAVI</name>
<reference evidence="3" key="1">
    <citation type="submission" date="2025-08" db="UniProtKB">
        <authorList>
            <consortium name="RefSeq"/>
        </authorList>
    </citation>
    <scope>IDENTIFICATION</scope>
    <source>
        <tissue evidence="3">Whole sample</tissue>
    </source>
</reference>
<dbReference type="OrthoDB" id="6053929at2759"/>
<keyword evidence="2" id="KW-1185">Reference proteome</keyword>
<organism evidence="2 3">
    <name type="scientific">Crassostrea virginica</name>
    <name type="common">Eastern oyster</name>
    <dbReference type="NCBI Taxonomy" id="6565"/>
    <lineage>
        <taxon>Eukaryota</taxon>
        <taxon>Metazoa</taxon>
        <taxon>Spiralia</taxon>
        <taxon>Lophotrochozoa</taxon>
        <taxon>Mollusca</taxon>
        <taxon>Bivalvia</taxon>
        <taxon>Autobranchia</taxon>
        <taxon>Pteriomorphia</taxon>
        <taxon>Ostreida</taxon>
        <taxon>Ostreoidea</taxon>
        <taxon>Ostreidae</taxon>
        <taxon>Crassostrea</taxon>
    </lineage>
</organism>
<proteinExistence type="predicted"/>
<dbReference type="Gene3D" id="3.90.280.10">
    <property type="entry name" value="PEBP-like"/>
    <property type="match status" value="1"/>
</dbReference>
<dbReference type="AlphaFoldDB" id="A0A8B8DL52"/>
<dbReference type="GeneID" id="111127551"/>
<accession>A0A8B8DL52</accession>